<gene>
    <name evidence="1" type="ORF">K8P03_10860</name>
</gene>
<proteinExistence type="predicted"/>
<name>A0ABS7T1X8_9FIRM</name>
<dbReference type="Proteomes" id="UP000734271">
    <property type="component" value="Unassembled WGS sequence"/>
</dbReference>
<organism evidence="1 2">
    <name type="scientific">Anaerococcus murdochii</name>
    <dbReference type="NCBI Taxonomy" id="411577"/>
    <lineage>
        <taxon>Bacteria</taxon>
        <taxon>Bacillati</taxon>
        <taxon>Bacillota</taxon>
        <taxon>Tissierellia</taxon>
        <taxon>Tissierellales</taxon>
        <taxon>Peptoniphilaceae</taxon>
        <taxon>Anaerococcus</taxon>
    </lineage>
</organism>
<reference evidence="1 2" key="1">
    <citation type="submission" date="2021-08" db="EMBL/GenBank/DDBJ databases">
        <title>FDA dAtabase for Regulatory Grade micrObial Sequences (FDA-ARGOS): Supporting development and validation of Infectious Disease Dx tests.</title>
        <authorList>
            <person name="Sproer C."/>
            <person name="Gronow S."/>
            <person name="Severitt S."/>
            <person name="Schroder I."/>
            <person name="Tallon L."/>
            <person name="Sadzewicz L."/>
            <person name="Zhao X."/>
            <person name="Boylan J."/>
            <person name="Ott S."/>
            <person name="Bowen H."/>
            <person name="Vavikolanu K."/>
            <person name="Hazen T."/>
            <person name="Aluvathingal J."/>
            <person name="Nadendla S."/>
            <person name="Lowell S."/>
            <person name="Myers T."/>
            <person name="Yan Y."/>
            <person name="Sichtig H."/>
        </authorList>
    </citation>
    <scope>NUCLEOTIDE SEQUENCE [LARGE SCALE GENOMIC DNA]</scope>
    <source>
        <strain evidence="1 2">FDAARGOS_1460</strain>
    </source>
</reference>
<protein>
    <submittedName>
        <fullName evidence="1">Uncharacterized protein</fullName>
    </submittedName>
</protein>
<keyword evidence="2" id="KW-1185">Reference proteome</keyword>
<sequence length="223" mass="25370">MRGDRFKKRLPSFVGKIPDLDDTFFAEDKEFERIDKRLKGFGYGLIASLLKGEDGVLDYLARFEKDYGLEGVGSIDDRISAILAKIGASRVTTEKALLDLCQSFGVEGEFYPDYEEYSFNLDLKKIKEKPNFDKLVKAINEIIPAHLDFILNLMLVDKLVFKESTKTYLNPFYMTGSNLYKTGQVYDYQHRGLKMVERVSLGDGGQVKATRYRQAGEGQAGKR</sequence>
<evidence type="ECO:0000313" key="2">
    <source>
        <dbReference type="Proteomes" id="UP000734271"/>
    </source>
</evidence>
<accession>A0ABS7T1X8</accession>
<dbReference type="RefSeq" id="WP_223420630.1">
    <property type="nucleotide sequence ID" value="NZ_JAIPME010000002.1"/>
</dbReference>
<comment type="caution">
    <text evidence="1">The sequence shown here is derived from an EMBL/GenBank/DDBJ whole genome shotgun (WGS) entry which is preliminary data.</text>
</comment>
<dbReference type="EMBL" id="JAIPME010000002">
    <property type="protein sequence ID" value="MBZ2387772.1"/>
    <property type="molecule type" value="Genomic_DNA"/>
</dbReference>
<evidence type="ECO:0000313" key="1">
    <source>
        <dbReference type="EMBL" id="MBZ2387772.1"/>
    </source>
</evidence>